<keyword evidence="3" id="KW-1185">Reference proteome</keyword>
<evidence type="ECO:0008006" key="4">
    <source>
        <dbReference type="Google" id="ProtNLM"/>
    </source>
</evidence>
<dbReference type="EMBL" id="ML742047">
    <property type="protein sequence ID" value="KAE8152853.1"/>
    <property type="molecule type" value="Genomic_DNA"/>
</dbReference>
<dbReference type="AlphaFoldDB" id="A0A5N6U2I8"/>
<organism evidence="2 3">
    <name type="scientific">Aspergillus avenaceus</name>
    <dbReference type="NCBI Taxonomy" id="36643"/>
    <lineage>
        <taxon>Eukaryota</taxon>
        <taxon>Fungi</taxon>
        <taxon>Dikarya</taxon>
        <taxon>Ascomycota</taxon>
        <taxon>Pezizomycotina</taxon>
        <taxon>Eurotiomycetes</taxon>
        <taxon>Eurotiomycetidae</taxon>
        <taxon>Eurotiales</taxon>
        <taxon>Aspergillaceae</taxon>
        <taxon>Aspergillus</taxon>
        <taxon>Aspergillus subgen. Circumdati</taxon>
    </lineage>
</organism>
<evidence type="ECO:0000313" key="3">
    <source>
        <dbReference type="Proteomes" id="UP000325780"/>
    </source>
</evidence>
<reference evidence="2 3" key="1">
    <citation type="submission" date="2019-04" db="EMBL/GenBank/DDBJ databases">
        <title>Friends and foes A comparative genomics study of 23 Aspergillus species from section Flavi.</title>
        <authorList>
            <consortium name="DOE Joint Genome Institute"/>
            <person name="Kjaerbolling I."/>
            <person name="Vesth T."/>
            <person name="Frisvad J.C."/>
            <person name="Nybo J.L."/>
            <person name="Theobald S."/>
            <person name="Kildgaard S."/>
            <person name="Isbrandt T."/>
            <person name="Kuo A."/>
            <person name="Sato A."/>
            <person name="Lyhne E.K."/>
            <person name="Kogle M.E."/>
            <person name="Wiebenga A."/>
            <person name="Kun R.S."/>
            <person name="Lubbers R.J."/>
            <person name="Makela M.R."/>
            <person name="Barry K."/>
            <person name="Chovatia M."/>
            <person name="Clum A."/>
            <person name="Daum C."/>
            <person name="Haridas S."/>
            <person name="He G."/>
            <person name="LaButti K."/>
            <person name="Lipzen A."/>
            <person name="Mondo S."/>
            <person name="Riley R."/>
            <person name="Salamov A."/>
            <person name="Simmons B.A."/>
            <person name="Magnuson J.K."/>
            <person name="Henrissat B."/>
            <person name="Mortensen U.H."/>
            <person name="Larsen T.O."/>
            <person name="Devries R.P."/>
            <person name="Grigoriev I.V."/>
            <person name="Machida M."/>
            <person name="Baker S.E."/>
            <person name="Andersen M.R."/>
        </authorList>
    </citation>
    <scope>NUCLEOTIDE SEQUENCE [LARGE SCALE GENOMIC DNA]</scope>
    <source>
        <strain evidence="2 3">IBT 18842</strain>
    </source>
</reference>
<accession>A0A5N6U2I8</accession>
<proteinExistence type="predicted"/>
<dbReference type="OrthoDB" id="5324651at2759"/>
<evidence type="ECO:0000313" key="2">
    <source>
        <dbReference type="EMBL" id="KAE8152853.1"/>
    </source>
</evidence>
<name>A0A5N6U2I8_ASPAV</name>
<gene>
    <name evidence="2" type="ORF">BDV25DRAFT_150482</name>
</gene>
<feature type="coiled-coil region" evidence="1">
    <location>
        <begin position="324"/>
        <end position="351"/>
    </location>
</feature>
<dbReference type="Proteomes" id="UP000325780">
    <property type="component" value="Unassembled WGS sequence"/>
</dbReference>
<protein>
    <recommendedName>
        <fullName evidence="4">Ubiquinol-cytochrome-c reductase cytochrome c1</fullName>
    </recommendedName>
</protein>
<sequence length="390" mass="43951">MPSSTEEHQVFLACKAIFSGPHAALRKRKTIQKRIEEHQASLQTLIPNYDIHRVTTLVRALLERGVFGSDMKAETEFPDLYVSYPERESKHNAVEHEAARSAAEALHDVVSGSEEGEIREVKEAPAPTVEKASGVDMVDKEVETGMRRNPVVSKSVDCDLVPTGMTPLPPLYPSYFPYHAQHFVLSTVQRVLEECFFDFARKWVPLEVERNGWDCAAAVELTKWTKLLTTWLPRLPQGSLRLEGVDLDTLLSTVSQIRHTAVHRLPTTARGLGAMILSAKTLAGALKDSLRVDKLGELYSDIQIKTKVMEMNKDALEGTLFCDLAAIQLQREELNRRERELMAQVAKSDQENKLLMGFLVEQSLRRIFKEDDVPCGDYSDFETADEGDHY</sequence>
<evidence type="ECO:0000256" key="1">
    <source>
        <dbReference type="SAM" id="Coils"/>
    </source>
</evidence>
<keyword evidence="1" id="KW-0175">Coiled coil</keyword>